<dbReference type="EMBL" id="CP031305">
    <property type="protein sequence ID" value="QCC54135.1"/>
    <property type="molecule type" value="Genomic_DNA"/>
</dbReference>
<dbReference type="Proteomes" id="UP000296822">
    <property type="component" value="Chromosome"/>
</dbReference>
<evidence type="ECO:0000256" key="1">
    <source>
        <dbReference type="SAM" id="MobiDB-lite"/>
    </source>
</evidence>
<evidence type="ECO:0000313" key="3">
    <source>
        <dbReference type="Proteomes" id="UP000296822"/>
    </source>
</evidence>
<dbReference type="GeneID" id="39850858"/>
<feature type="compositionally biased region" description="Acidic residues" evidence="1">
    <location>
        <begin position="121"/>
        <end position="183"/>
    </location>
</feature>
<feature type="compositionally biased region" description="Basic and acidic residues" evidence="1">
    <location>
        <begin position="47"/>
        <end position="62"/>
    </location>
</feature>
<name>A0A4D6HKT7_9EURY</name>
<proteinExistence type="predicted"/>
<dbReference type="RefSeq" id="WP_049889709.1">
    <property type="nucleotide sequence ID" value="NZ_CP031305.1"/>
</dbReference>
<dbReference type="AlphaFoldDB" id="A0A4D6HKT7"/>
<organism evidence="2 3">
    <name type="scientific">Natronorubrum bangense</name>
    <dbReference type="NCBI Taxonomy" id="61858"/>
    <lineage>
        <taxon>Archaea</taxon>
        <taxon>Methanobacteriati</taxon>
        <taxon>Methanobacteriota</taxon>
        <taxon>Stenosarchaea group</taxon>
        <taxon>Halobacteria</taxon>
        <taxon>Halobacteriales</taxon>
        <taxon>Natrialbaceae</taxon>
        <taxon>Natronorubrum</taxon>
    </lineage>
</organism>
<sequence>MNRTTLIAAVFAVLIVATGFVAAAPGNAPVSVDADADSADDSQAEYANEHAADAENANERDANNANEAADNSAADERNGQGPNVDLPDQVPDHVSAIHERISSFLSGALESPLGDAVSEVTPDDESADDSDEAVDGDDGADEAVDGDDGADEADDASEADDDNDDSQATEDADDDGDESDNDE</sequence>
<dbReference type="KEGG" id="nbg:DV706_06320"/>
<gene>
    <name evidence="2" type="ORF">DV706_06320</name>
</gene>
<evidence type="ECO:0000313" key="2">
    <source>
        <dbReference type="EMBL" id="QCC54135.1"/>
    </source>
</evidence>
<feature type="compositionally biased region" description="Acidic residues" evidence="1">
    <location>
        <begin position="34"/>
        <end position="43"/>
    </location>
</feature>
<feature type="region of interest" description="Disordered" evidence="1">
    <location>
        <begin position="33"/>
        <end position="98"/>
    </location>
</feature>
<accession>A0A4D6HKT7</accession>
<feature type="compositionally biased region" description="Low complexity" evidence="1">
    <location>
        <begin position="63"/>
        <end position="72"/>
    </location>
</feature>
<feature type="region of interest" description="Disordered" evidence="1">
    <location>
        <begin position="112"/>
        <end position="183"/>
    </location>
</feature>
<protein>
    <submittedName>
        <fullName evidence="2">Uncharacterized protein</fullName>
    </submittedName>
</protein>
<reference evidence="2 3" key="1">
    <citation type="journal article" date="2019" name="Nat. Commun.">
        <title>A new type of DNA phosphorothioation-based antiviral system in archaea.</title>
        <authorList>
            <person name="Xiong L."/>
            <person name="Liu S."/>
            <person name="Chen S."/>
            <person name="Xiao Y."/>
            <person name="Zhu B."/>
            <person name="Gao Y."/>
            <person name="Zhang Y."/>
            <person name="Chen B."/>
            <person name="Luo J."/>
            <person name="Deng Z."/>
            <person name="Chen X."/>
            <person name="Wang L."/>
            <person name="Chen S."/>
        </authorList>
    </citation>
    <scope>NUCLEOTIDE SEQUENCE [LARGE SCALE GENOMIC DNA]</scope>
    <source>
        <strain evidence="2 3">JCM 10635</strain>
    </source>
</reference>